<feature type="binding site" evidence="3">
    <location>
        <position position="27"/>
    </location>
    <ligand>
        <name>FAD</name>
        <dbReference type="ChEBI" id="CHEBI:57692"/>
    </ligand>
</feature>
<dbReference type="GO" id="GO:0005737">
    <property type="term" value="C:cytoplasm"/>
    <property type="evidence" value="ECO:0007669"/>
    <property type="project" value="TreeGrafter"/>
</dbReference>
<dbReference type="InterPro" id="IPR005101">
    <property type="entry name" value="Cryptochr/Photolyase_FAD-bd"/>
</dbReference>
<gene>
    <name evidence="6" type="ORF">ILP92_08645</name>
</gene>
<feature type="region of interest" description="Disordered" evidence="4">
    <location>
        <begin position="211"/>
        <end position="248"/>
    </location>
</feature>
<dbReference type="Proteomes" id="UP000642488">
    <property type="component" value="Unassembled WGS sequence"/>
</dbReference>
<dbReference type="Gene3D" id="1.10.579.10">
    <property type="entry name" value="DNA Cyclobutane Dipyrimidine Photolyase, subunit A, domain 3"/>
    <property type="match status" value="1"/>
</dbReference>
<protein>
    <submittedName>
        <fullName evidence="6">DNA photolyase</fullName>
    </submittedName>
</protein>
<dbReference type="GO" id="GO:0043153">
    <property type="term" value="P:entrainment of circadian clock by photoperiod"/>
    <property type="evidence" value="ECO:0007669"/>
    <property type="project" value="TreeGrafter"/>
</dbReference>
<feature type="binding site" evidence="3">
    <location>
        <position position="72"/>
    </location>
    <ligand>
        <name>FAD</name>
        <dbReference type="ChEBI" id="CHEBI:57692"/>
    </ligand>
</feature>
<keyword evidence="7" id="KW-1185">Reference proteome</keyword>
<dbReference type="GO" id="GO:0032922">
    <property type="term" value="P:circadian regulation of gene expression"/>
    <property type="evidence" value="ECO:0007669"/>
    <property type="project" value="TreeGrafter"/>
</dbReference>
<proteinExistence type="predicted"/>
<dbReference type="Gene3D" id="1.25.40.80">
    <property type="match status" value="1"/>
</dbReference>
<evidence type="ECO:0000313" key="6">
    <source>
        <dbReference type="EMBL" id="MBJ3762812.1"/>
    </source>
</evidence>
<feature type="binding site" evidence="3">
    <location>
        <begin position="75"/>
        <end position="82"/>
    </location>
    <ligand>
        <name>FAD</name>
        <dbReference type="ChEBI" id="CHEBI:57692"/>
    </ligand>
</feature>
<dbReference type="GO" id="GO:0003677">
    <property type="term" value="F:DNA binding"/>
    <property type="evidence" value="ECO:0007669"/>
    <property type="project" value="TreeGrafter"/>
</dbReference>
<evidence type="ECO:0000313" key="7">
    <source>
        <dbReference type="Proteomes" id="UP000642488"/>
    </source>
</evidence>
<comment type="caution">
    <text evidence="6">The sequence shown here is derived from an EMBL/GenBank/DDBJ whole genome shotgun (WGS) entry which is preliminary data.</text>
</comment>
<dbReference type="Pfam" id="PF03441">
    <property type="entry name" value="FAD_binding_7"/>
    <property type="match status" value="1"/>
</dbReference>
<evidence type="ECO:0000256" key="1">
    <source>
        <dbReference type="ARBA" id="ARBA00022630"/>
    </source>
</evidence>
<dbReference type="PANTHER" id="PTHR11455:SF18">
    <property type="entry name" value="SI:CH1073-390K14.1"/>
    <property type="match status" value="1"/>
</dbReference>
<dbReference type="SUPFAM" id="SSF48173">
    <property type="entry name" value="Cryptochrome/photolyase FAD-binding domain"/>
    <property type="match status" value="1"/>
</dbReference>
<feature type="binding site" evidence="3">
    <location>
        <begin position="176"/>
        <end position="178"/>
    </location>
    <ligand>
        <name>FAD</name>
        <dbReference type="ChEBI" id="CHEBI:57692"/>
    </ligand>
</feature>
<dbReference type="RefSeq" id="WP_198915978.1">
    <property type="nucleotide sequence ID" value="NZ_JAEKPD010000007.1"/>
</dbReference>
<dbReference type="AlphaFoldDB" id="A0A934M9Q9"/>
<evidence type="ECO:0000256" key="2">
    <source>
        <dbReference type="ARBA" id="ARBA00022827"/>
    </source>
</evidence>
<dbReference type="GO" id="GO:0071949">
    <property type="term" value="F:FAD binding"/>
    <property type="evidence" value="ECO:0007669"/>
    <property type="project" value="TreeGrafter"/>
</dbReference>
<keyword evidence="2 3" id="KW-0274">FAD</keyword>
<dbReference type="InterPro" id="IPR002081">
    <property type="entry name" value="Cryptochrome/DNA_photolyase_1"/>
</dbReference>
<reference evidence="6" key="1">
    <citation type="submission" date="2020-12" db="EMBL/GenBank/DDBJ databases">
        <title>Bacterial taxonomy.</title>
        <authorList>
            <person name="Pan X."/>
        </authorList>
    </citation>
    <scope>NUCLEOTIDE SEQUENCE</scope>
    <source>
        <strain evidence="6">KCTC 52957</strain>
    </source>
</reference>
<keyword evidence="1 3" id="KW-0285">Flavoprotein</keyword>
<name>A0A934M9Q9_9RHOB</name>
<dbReference type="GO" id="GO:0003904">
    <property type="term" value="F:deoxyribodipyrimidine photo-lyase activity"/>
    <property type="evidence" value="ECO:0007669"/>
    <property type="project" value="TreeGrafter"/>
</dbReference>
<dbReference type="PANTHER" id="PTHR11455">
    <property type="entry name" value="CRYPTOCHROME"/>
    <property type="match status" value="1"/>
</dbReference>
<feature type="compositionally biased region" description="Pro residues" evidence="4">
    <location>
        <begin position="227"/>
        <end position="243"/>
    </location>
</feature>
<organism evidence="6 7">
    <name type="scientific">Palleronia pontilimi</name>
    <dbReference type="NCBI Taxonomy" id="1964209"/>
    <lineage>
        <taxon>Bacteria</taxon>
        <taxon>Pseudomonadati</taxon>
        <taxon>Pseudomonadota</taxon>
        <taxon>Alphaproteobacteria</taxon>
        <taxon>Rhodobacterales</taxon>
        <taxon>Roseobacteraceae</taxon>
        <taxon>Palleronia</taxon>
    </lineage>
</organism>
<evidence type="ECO:0000259" key="5">
    <source>
        <dbReference type="Pfam" id="PF03441"/>
    </source>
</evidence>
<accession>A0A934M9Q9</accession>
<evidence type="ECO:0000256" key="4">
    <source>
        <dbReference type="SAM" id="MobiDB-lite"/>
    </source>
</evidence>
<dbReference type="EMBL" id="JAEKPD010000007">
    <property type="protein sequence ID" value="MBJ3762812.1"/>
    <property type="molecule type" value="Genomic_DNA"/>
</dbReference>
<comment type="cofactor">
    <cofactor evidence="3">
        <name>FAD</name>
        <dbReference type="ChEBI" id="CHEBI:57692"/>
    </cofactor>
    <text evidence="3">Binds 1 FAD per subunit.</text>
</comment>
<dbReference type="InterPro" id="IPR036134">
    <property type="entry name" value="Crypto/Photolyase_FAD-like_sf"/>
</dbReference>
<feature type="domain" description="Cryptochrome/DNA photolyase FAD-binding" evidence="5">
    <location>
        <begin position="72"/>
        <end position="219"/>
    </location>
</feature>
<sequence length="383" mass="43209">MTQDFIPTRAAGLERLHAFLPDAGASYAQRRNFDRPDGVSQLSPWLRHRLVSEPEVLRAVLDVHGSDSAEKFIQEVVWRSYFKGWLELRPEIWDDYRTGVDAARNRLATESGLRKGWEQACAGATGIDCFDHWAGQLTDTGWLHNHARMWFASIWIFTLRLPWQLGADFFLRQLLDGDPASNTCSWRWVAGLHTRGKHYVARADNIRRFSGGQFDPKGELNEDPAPLDGPPLPEPRDLPPPQKVDPDLRSGLLLTEEDLTPDLPDMAFAASATLSGAAGRSPLKVAPHVLDFTDRALADTETRLDLDAERLDDAESLTRWAQRHELQQIVVPYVPTGPARDLLRATDLPIRFVHHAYNQAAWPHATAGFFKLKKRIPDLLDLV</sequence>
<evidence type="ECO:0000256" key="3">
    <source>
        <dbReference type="PIRSR" id="PIRSR602081-1"/>
    </source>
</evidence>